<dbReference type="InterPro" id="IPR036291">
    <property type="entry name" value="NAD(P)-bd_dom_sf"/>
</dbReference>
<dbReference type="InterPro" id="IPR005888">
    <property type="entry name" value="dTDP_Gluc_deHydtase"/>
</dbReference>
<evidence type="ECO:0000256" key="5">
    <source>
        <dbReference type="ARBA" id="ARBA00023027"/>
    </source>
</evidence>
<dbReference type="EC" id="4.2.1.46" evidence="4 7"/>
<dbReference type="Proteomes" id="UP000002534">
    <property type="component" value="Chromosome"/>
</dbReference>
<evidence type="ECO:0000256" key="3">
    <source>
        <dbReference type="ARBA" id="ARBA00008178"/>
    </source>
</evidence>
<dbReference type="OrthoDB" id="9803010at2"/>
<organism evidence="9 10">
    <name type="scientific">Syntrophotalea carbinolica (strain DSM 2380 / NBRC 103641 / GraBd1)</name>
    <name type="common">Pelobacter carbinolicus</name>
    <dbReference type="NCBI Taxonomy" id="338963"/>
    <lineage>
        <taxon>Bacteria</taxon>
        <taxon>Pseudomonadati</taxon>
        <taxon>Thermodesulfobacteriota</taxon>
        <taxon>Desulfuromonadia</taxon>
        <taxon>Desulfuromonadales</taxon>
        <taxon>Syntrophotaleaceae</taxon>
        <taxon>Syntrophotalea</taxon>
    </lineage>
</organism>
<evidence type="ECO:0000313" key="9">
    <source>
        <dbReference type="EMBL" id="ABA89831.1"/>
    </source>
</evidence>
<evidence type="ECO:0000256" key="2">
    <source>
        <dbReference type="ARBA" id="ARBA00001911"/>
    </source>
</evidence>
<name>Q3A1C6_SYNC1</name>
<dbReference type="GO" id="GO:0009225">
    <property type="term" value="P:nucleotide-sugar metabolic process"/>
    <property type="evidence" value="ECO:0007669"/>
    <property type="project" value="InterPro"/>
</dbReference>
<protein>
    <recommendedName>
        <fullName evidence="4 7">dTDP-glucose 4,6-dehydratase</fullName>
        <ecNumber evidence="4 7">4.2.1.46</ecNumber>
    </recommendedName>
</protein>
<evidence type="ECO:0000256" key="4">
    <source>
        <dbReference type="ARBA" id="ARBA00011990"/>
    </source>
</evidence>
<dbReference type="Pfam" id="PF16363">
    <property type="entry name" value="GDP_Man_Dehyd"/>
    <property type="match status" value="1"/>
</dbReference>
<evidence type="ECO:0000256" key="6">
    <source>
        <dbReference type="ARBA" id="ARBA00023239"/>
    </source>
</evidence>
<dbReference type="RefSeq" id="WP_011342369.1">
    <property type="nucleotide sequence ID" value="NC_007498.2"/>
</dbReference>
<dbReference type="STRING" id="338963.Pcar_2593"/>
<comment type="catalytic activity">
    <reaction evidence="1 7">
        <text>dTDP-alpha-D-glucose = dTDP-4-dehydro-6-deoxy-alpha-D-glucose + H2O</text>
        <dbReference type="Rhea" id="RHEA:17221"/>
        <dbReference type="ChEBI" id="CHEBI:15377"/>
        <dbReference type="ChEBI" id="CHEBI:57477"/>
        <dbReference type="ChEBI" id="CHEBI:57649"/>
        <dbReference type="EC" id="4.2.1.46"/>
    </reaction>
</comment>
<dbReference type="EMBL" id="CP000142">
    <property type="protein sequence ID" value="ABA89831.1"/>
    <property type="molecule type" value="Genomic_DNA"/>
</dbReference>
<gene>
    <name evidence="9" type="primary">rmlB</name>
    <name evidence="9" type="ordered locus">Pcar_2593</name>
</gene>
<keyword evidence="6 7" id="KW-0456">Lyase</keyword>
<dbReference type="GO" id="GO:0008460">
    <property type="term" value="F:dTDP-glucose 4,6-dehydratase activity"/>
    <property type="evidence" value="ECO:0007669"/>
    <property type="project" value="UniProtKB-EC"/>
</dbReference>
<evidence type="ECO:0000259" key="8">
    <source>
        <dbReference type="Pfam" id="PF16363"/>
    </source>
</evidence>
<dbReference type="Gene3D" id="3.40.50.720">
    <property type="entry name" value="NAD(P)-binding Rossmann-like Domain"/>
    <property type="match status" value="1"/>
</dbReference>
<keyword evidence="5" id="KW-0520">NAD</keyword>
<dbReference type="HOGENOM" id="CLU_007383_1_14_7"/>
<feature type="domain" description="NAD(P)-binding" evidence="8">
    <location>
        <begin position="5"/>
        <end position="326"/>
    </location>
</feature>
<dbReference type="SUPFAM" id="SSF51735">
    <property type="entry name" value="NAD(P)-binding Rossmann-fold domains"/>
    <property type="match status" value="1"/>
</dbReference>
<reference evidence="9 10" key="2">
    <citation type="journal article" date="2012" name="BMC Genomics">
        <title>The genome of Pelobacter carbinolicus reveals surprising metabolic capabilities and physiological features.</title>
        <authorList>
            <person name="Aklujkar M."/>
            <person name="Haveman S.A."/>
            <person name="Didonato R.Jr."/>
            <person name="Chertkov O."/>
            <person name="Han C.S."/>
            <person name="Land M.L."/>
            <person name="Brown P."/>
            <person name="Lovley D.R."/>
        </authorList>
    </citation>
    <scope>NUCLEOTIDE SEQUENCE [LARGE SCALE GENOMIC DNA]</scope>
    <source>
        <strain evidence="10">DSM 2380 / NBRC 103641 / GraBd1</strain>
    </source>
</reference>
<reference evidence="10" key="1">
    <citation type="submission" date="2005-10" db="EMBL/GenBank/DDBJ databases">
        <title>Complete sequence of Pelobacter carbinolicus DSM 2380.</title>
        <authorList>
            <person name="Copeland A."/>
            <person name="Lucas S."/>
            <person name="Lapidus A."/>
            <person name="Barry K."/>
            <person name="Detter J.C."/>
            <person name="Glavina T."/>
            <person name="Hammon N."/>
            <person name="Israni S."/>
            <person name="Pitluck S."/>
            <person name="Chertkov O."/>
            <person name="Schmutz J."/>
            <person name="Larimer F."/>
            <person name="Land M."/>
            <person name="Kyrpides N."/>
            <person name="Ivanova N."/>
            <person name="Richardson P."/>
        </authorList>
    </citation>
    <scope>NUCLEOTIDE SEQUENCE [LARGE SCALE GENOMIC DNA]</scope>
    <source>
        <strain evidence="10">DSM 2380 / NBRC 103641 / GraBd1</strain>
    </source>
</reference>
<accession>Q3A1C6</accession>
<dbReference type="FunFam" id="3.40.50.720:FF:000304">
    <property type="entry name" value="UDP-glucose 4,6-dehydratase"/>
    <property type="match status" value="1"/>
</dbReference>
<dbReference type="PANTHER" id="PTHR43000">
    <property type="entry name" value="DTDP-D-GLUCOSE 4,6-DEHYDRATASE-RELATED"/>
    <property type="match status" value="1"/>
</dbReference>
<comment type="cofactor">
    <cofactor evidence="2 7">
        <name>NAD(+)</name>
        <dbReference type="ChEBI" id="CHEBI:57540"/>
    </cofactor>
</comment>
<dbReference type="CDD" id="cd05246">
    <property type="entry name" value="dTDP_GD_SDR_e"/>
    <property type="match status" value="1"/>
</dbReference>
<proteinExistence type="inferred from homology"/>
<dbReference type="Gene3D" id="3.90.25.10">
    <property type="entry name" value="UDP-galactose 4-epimerase, domain 1"/>
    <property type="match status" value="1"/>
</dbReference>
<evidence type="ECO:0000313" key="10">
    <source>
        <dbReference type="Proteomes" id="UP000002534"/>
    </source>
</evidence>
<evidence type="ECO:0000256" key="1">
    <source>
        <dbReference type="ARBA" id="ARBA00001539"/>
    </source>
</evidence>
<dbReference type="InterPro" id="IPR016040">
    <property type="entry name" value="NAD(P)-bd_dom"/>
</dbReference>
<sequence length="362" mass="40397">MKKILVTGGCGFIGSNFIHVARQFLPDIAIINLDKLTYAGNPSNLRGLEQGSGYRFVAGDICDIDLVSRIFTEEKIDTVVHFAAESHVDRSIEGPAEFIQTNIVGTFNLLEAARKTWLAQPADENRDKRFLHVSTDEVYGSLGATGFFTETTPYDPRSPYSASKASSDHLVSAYFHTYGLPTLITNCSNNYGPYQFPEKLIPLIINNALNGKPLPVYGDGKNVRDWLFVADHCHAILQVLARGRIGETYNIGGNNERQNIEVVHTICDILDEKVGLLASGKPRRELISFVKDRAGHDRRYAIDASKIGNDPGWQPAVTFEEGIRRTIDWYLDNPDWSAAILDGSYREYYQKMYGVKLETVAP</sequence>
<evidence type="ECO:0000256" key="7">
    <source>
        <dbReference type="RuleBase" id="RU004473"/>
    </source>
</evidence>
<dbReference type="NCBIfam" id="TIGR01181">
    <property type="entry name" value="dTDP_gluc_dehyt"/>
    <property type="match status" value="1"/>
</dbReference>
<comment type="similarity">
    <text evidence="3 7">Belongs to the NAD(P)-dependent epimerase/dehydratase family. dTDP-glucose dehydratase subfamily.</text>
</comment>
<dbReference type="eggNOG" id="COG1088">
    <property type="taxonomic scope" value="Bacteria"/>
</dbReference>
<dbReference type="AlphaFoldDB" id="Q3A1C6"/>
<keyword evidence="10" id="KW-1185">Reference proteome</keyword>
<dbReference type="KEGG" id="pca:Pcar_2593"/>